<reference evidence="1 2" key="1">
    <citation type="submission" date="2021-01" db="EMBL/GenBank/DDBJ databases">
        <title>Streptomyces acididurans sp. nov., isolated from a peat swamp forest soil.</title>
        <authorList>
            <person name="Chantavorakit T."/>
            <person name="Duangmal K."/>
        </authorList>
    </citation>
    <scope>NUCLEOTIDE SEQUENCE [LARGE SCALE GENOMIC DNA]</scope>
    <source>
        <strain evidence="1 2">KK5PA1</strain>
    </source>
</reference>
<keyword evidence="2" id="KW-1185">Reference proteome</keyword>
<proteinExistence type="predicted"/>
<protein>
    <submittedName>
        <fullName evidence="1">Uncharacterized protein</fullName>
    </submittedName>
</protein>
<evidence type="ECO:0000313" key="2">
    <source>
        <dbReference type="Proteomes" id="UP000749040"/>
    </source>
</evidence>
<dbReference type="EMBL" id="JADKYB010000009">
    <property type="protein sequence ID" value="MBM9506498.1"/>
    <property type="molecule type" value="Genomic_DNA"/>
</dbReference>
<organism evidence="1 2">
    <name type="scientific">Actinacidiphila acididurans</name>
    <dbReference type="NCBI Taxonomy" id="2784346"/>
    <lineage>
        <taxon>Bacteria</taxon>
        <taxon>Bacillati</taxon>
        <taxon>Actinomycetota</taxon>
        <taxon>Actinomycetes</taxon>
        <taxon>Kitasatosporales</taxon>
        <taxon>Streptomycetaceae</taxon>
        <taxon>Actinacidiphila</taxon>
    </lineage>
</organism>
<name>A0ABS2TX07_9ACTN</name>
<gene>
    <name evidence="1" type="ORF">ITX44_18445</name>
</gene>
<evidence type="ECO:0000313" key="1">
    <source>
        <dbReference type="EMBL" id="MBM9506498.1"/>
    </source>
</evidence>
<sequence>MTFGLGALSVPAHAVQAQTGSLTFSGDPGEYMSGGQSYAYDAASAQMFDISGSNDHNGVDVTVVAADGTRSSLFMFAPKGQTLTAGTYTGALRWPYVTAQDPELLFDTGDRSCSTSTGSFTISRVEFGSYGYVKALDASFEQYCNGSALALRGEVHLTTPPPPPALTIAVTTDPQGTIDGQDGQPTLTGTVTCNKPTQFTLNGNVVQADLQPQPAVNWFENVTVDCAPGAPVPWTIVLADYTSAVRFRPGAAQVSVRGTAPDRDYPVTLTTGDQVSTVELTAA</sequence>
<dbReference type="Proteomes" id="UP000749040">
    <property type="component" value="Unassembled WGS sequence"/>
</dbReference>
<comment type="caution">
    <text evidence="1">The sequence shown here is derived from an EMBL/GenBank/DDBJ whole genome shotgun (WGS) entry which is preliminary data.</text>
</comment>
<accession>A0ABS2TX07</accession>